<sequence>MLSTNHLREANFTCFHSHHASFIIQFDEAAKHRRRNLSPYLLENVILLFLLEESWRMEKKTEKARGISVKGEREKNKTSHVFSIKPFNIIRMPAAFSKSRKEENKKDLFIDDSCHI</sequence>
<protein>
    <submittedName>
        <fullName evidence="1">Uncharacterized protein</fullName>
    </submittedName>
</protein>
<name>A0ABQ9Z6V0_9CRUS</name>
<accession>A0ABQ9Z6V0</accession>
<evidence type="ECO:0000313" key="2">
    <source>
        <dbReference type="Proteomes" id="UP001234178"/>
    </source>
</evidence>
<evidence type="ECO:0000313" key="1">
    <source>
        <dbReference type="EMBL" id="KAK4008627.1"/>
    </source>
</evidence>
<proteinExistence type="predicted"/>
<keyword evidence="2" id="KW-1185">Reference proteome</keyword>
<organism evidence="1 2">
    <name type="scientific">Daphnia magna</name>
    <dbReference type="NCBI Taxonomy" id="35525"/>
    <lineage>
        <taxon>Eukaryota</taxon>
        <taxon>Metazoa</taxon>
        <taxon>Ecdysozoa</taxon>
        <taxon>Arthropoda</taxon>
        <taxon>Crustacea</taxon>
        <taxon>Branchiopoda</taxon>
        <taxon>Diplostraca</taxon>
        <taxon>Cladocera</taxon>
        <taxon>Anomopoda</taxon>
        <taxon>Daphniidae</taxon>
        <taxon>Daphnia</taxon>
    </lineage>
</organism>
<gene>
    <name evidence="1" type="ORF">OUZ56_013761</name>
</gene>
<comment type="caution">
    <text evidence="1">The sequence shown here is derived from an EMBL/GenBank/DDBJ whole genome shotgun (WGS) entry which is preliminary data.</text>
</comment>
<dbReference type="EMBL" id="JAOYFB010000002">
    <property type="protein sequence ID" value="KAK4008627.1"/>
    <property type="molecule type" value="Genomic_DNA"/>
</dbReference>
<reference evidence="1 2" key="1">
    <citation type="journal article" date="2023" name="Nucleic Acids Res.">
        <title>The hologenome of Daphnia magna reveals possible DNA methylation and microbiome-mediated evolution of the host genome.</title>
        <authorList>
            <person name="Chaturvedi A."/>
            <person name="Li X."/>
            <person name="Dhandapani V."/>
            <person name="Marshall H."/>
            <person name="Kissane S."/>
            <person name="Cuenca-Cambronero M."/>
            <person name="Asole G."/>
            <person name="Calvet F."/>
            <person name="Ruiz-Romero M."/>
            <person name="Marangio P."/>
            <person name="Guigo R."/>
            <person name="Rago D."/>
            <person name="Mirbahai L."/>
            <person name="Eastwood N."/>
            <person name="Colbourne J.K."/>
            <person name="Zhou J."/>
            <person name="Mallon E."/>
            <person name="Orsini L."/>
        </authorList>
    </citation>
    <scope>NUCLEOTIDE SEQUENCE [LARGE SCALE GENOMIC DNA]</scope>
    <source>
        <strain evidence="1">LRV0_1</strain>
    </source>
</reference>
<dbReference type="Proteomes" id="UP001234178">
    <property type="component" value="Unassembled WGS sequence"/>
</dbReference>